<feature type="compositionally biased region" description="Basic and acidic residues" evidence="11">
    <location>
        <begin position="110"/>
        <end position="123"/>
    </location>
</feature>
<dbReference type="PROSITE" id="PS50968">
    <property type="entry name" value="BIOTINYL_LIPOYL"/>
    <property type="match status" value="1"/>
</dbReference>
<dbReference type="InterPro" id="IPR036625">
    <property type="entry name" value="E3-bd_dom_sf"/>
</dbReference>
<evidence type="ECO:0000256" key="7">
    <source>
        <dbReference type="ARBA" id="ARBA00022823"/>
    </source>
</evidence>
<evidence type="ECO:0000256" key="5">
    <source>
        <dbReference type="ARBA" id="ARBA00011666"/>
    </source>
</evidence>
<dbReference type="SUPFAM" id="SSF52777">
    <property type="entry name" value="CoA-dependent acyltransferases"/>
    <property type="match status" value="1"/>
</dbReference>
<dbReference type="PANTHER" id="PTHR43178:SF5">
    <property type="entry name" value="LIPOAMIDE ACYLTRANSFERASE COMPONENT OF BRANCHED-CHAIN ALPHA-KETO ACID DEHYDROGENASE COMPLEX, MITOCHONDRIAL"/>
    <property type="match status" value="1"/>
</dbReference>
<accession>A0A1E1F1F4</accession>
<evidence type="ECO:0000256" key="6">
    <source>
        <dbReference type="ARBA" id="ARBA00022679"/>
    </source>
</evidence>
<evidence type="ECO:0000256" key="3">
    <source>
        <dbReference type="ARBA" id="ARBA00005145"/>
    </source>
</evidence>
<name>A0A1E1F1F4_9SPHN</name>
<evidence type="ECO:0000313" key="14">
    <source>
        <dbReference type="EMBL" id="BAV64347.1"/>
    </source>
</evidence>
<reference evidence="14 15" key="1">
    <citation type="submission" date="2016-10" db="EMBL/GenBank/DDBJ databases">
        <title>Complete Genome Sequence of the Nonylphenol-Degrading Bacterium Sphingobium cloacae JCM 10874T.</title>
        <authorList>
            <person name="Ootsuka M."/>
            <person name="Nishizawa T."/>
            <person name="Ohta H."/>
        </authorList>
    </citation>
    <scope>NUCLEOTIDE SEQUENCE [LARGE SCALE GENOMIC DNA]</scope>
    <source>
        <strain evidence="14 15">JCM 10874</strain>
    </source>
</reference>
<dbReference type="InterPro" id="IPR050743">
    <property type="entry name" value="2-oxoacid_DH_E2_comp"/>
</dbReference>
<protein>
    <recommendedName>
        <fullName evidence="10">Dihydrolipoamide acetyltransferase component of pyruvate dehydrogenase complex</fullName>
        <ecNumber evidence="10">2.3.1.-</ecNumber>
    </recommendedName>
</protein>
<comment type="subunit">
    <text evidence="5">Forms a 24-polypeptide structural core with octahedral symmetry. Part of the 2-oxoglutarate dehydrogenase (OGDH) complex composed of E1 (2-oxoglutarate dehydrogenase), E2 (dihydrolipoamide succinyltransferase) and E3 (dihydrolipoamide dehydrogenase); the complex contains multiple copies of the three enzymatic components (E1, E2 and E3).</text>
</comment>
<comment type="catalytic activity">
    <reaction evidence="9">
        <text>N(6)-[(R)-dihydrolipoyl]-L-lysyl-[protein] + succinyl-CoA = N(6)-[(R)-S(8)-succinyldihydrolipoyl]-L-lysyl-[protein] + CoA</text>
        <dbReference type="Rhea" id="RHEA:15213"/>
        <dbReference type="Rhea" id="RHEA-COMP:10475"/>
        <dbReference type="Rhea" id="RHEA-COMP:20092"/>
        <dbReference type="ChEBI" id="CHEBI:57287"/>
        <dbReference type="ChEBI" id="CHEBI:57292"/>
        <dbReference type="ChEBI" id="CHEBI:83100"/>
        <dbReference type="ChEBI" id="CHEBI:83120"/>
        <dbReference type="EC" id="2.3.1.61"/>
    </reaction>
</comment>
<proteinExistence type="inferred from homology"/>
<evidence type="ECO:0000256" key="11">
    <source>
        <dbReference type="SAM" id="MobiDB-lite"/>
    </source>
</evidence>
<dbReference type="OrthoDB" id="7582168at2"/>
<keyword evidence="8 10" id="KW-0012">Acyltransferase</keyword>
<evidence type="ECO:0000256" key="8">
    <source>
        <dbReference type="ARBA" id="ARBA00023315"/>
    </source>
</evidence>
<feature type="domain" description="Lipoyl-binding" evidence="12">
    <location>
        <begin position="3"/>
        <end position="78"/>
    </location>
</feature>
<dbReference type="GO" id="GO:0031405">
    <property type="term" value="F:lipoic acid binding"/>
    <property type="evidence" value="ECO:0007669"/>
    <property type="project" value="TreeGrafter"/>
</dbReference>
<keyword evidence="6 10" id="KW-0808">Transferase</keyword>
<dbReference type="PANTHER" id="PTHR43178">
    <property type="entry name" value="DIHYDROLIPOAMIDE ACETYLTRANSFERASE COMPONENT OF PYRUVATE DEHYDROGENASE COMPLEX"/>
    <property type="match status" value="1"/>
</dbReference>
<sequence>MALFTFKLPDIGEGISEAEIVGWHVKVGDRVEEDQPIADMMTDKATVEMESPVAGIVVRLAGEPGDQVAIGSVLVEIETDGEGEVAPVAEAPPPSEETIAAETPSEAVIEEARTAVAEEHRPPAEAGARSPADSAPEAATHDVKEAKVLASPAVRARAKELGIDLAQVKHGGDHIRHADLDAYLLYGAGQGYHPAGRSAIRPDETIKVIGMRRRIAENMAASKRHIPHFTYVEEIDVTELEALREQLNAGRGDRPKLTILPLLIVGICRTLPEFPMLNARYDDEAGVVTRYGAVHLGMATQTDAGLMVPVIRDAQDRNIWQLASEIRRLAEAARTGKAKPEELSGSTLTITSLGTLGGIATTPVINRPEVAIIGPNRVIERPVFRGREVVAAKLMNLSISCDHRVVDGWDAASFVQALKKRLETPALLFVE</sequence>
<comment type="similarity">
    <text evidence="4 10">Belongs to the 2-oxoacid dehydrogenase family.</text>
</comment>
<dbReference type="Gene3D" id="3.30.559.10">
    <property type="entry name" value="Chloramphenicol acetyltransferase-like domain"/>
    <property type="match status" value="1"/>
</dbReference>
<dbReference type="InterPro" id="IPR011053">
    <property type="entry name" value="Single_hybrid_motif"/>
</dbReference>
<evidence type="ECO:0000256" key="1">
    <source>
        <dbReference type="ARBA" id="ARBA00001938"/>
    </source>
</evidence>
<dbReference type="Gene3D" id="2.40.50.100">
    <property type="match status" value="1"/>
</dbReference>
<dbReference type="RefSeq" id="WP_066521886.1">
    <property type="nucleotide sequence ID" value="NZ_AP017655.1"/>
</dbReference>
<dbReference type="InterPro" id="IPR003016">
    <property type="entry name" value="2-oxoA_DH_lipoyl-BS"/>
</dbReference>
<dbReference type="InterPro" id="IPR023213">
    <property type="entry name" value="CAT-like_dom_sf"/>
</dbReference>
<dbReference type="GO" id="GO:0005737">
    <property type="term" value="C:cytoplasm"/>
    <property type="evidence" value="ECO:0007669"/>
    <property type="project" value="TreeGrafter"/>
</dbReference>
<feature type="domain" description="Peripheral subunit-binding (PSBD)" evidence="13">
    <location>
        <begin position="149"/>
        <end position="184"/>
    </location>
</feature>
<dbReference type="EMBL" id="AP017655">
    <property type="protein sequence ID" value="BAV64347.1"/>
    <property type="molecule type" value="Genomic_DNA"/>
</dbReference>
<dbReference type="InterPro" id="IPR004167">
    <property type="entry name" value="PSBD"/>
</dbReference>
<evidence type="ECO:0000256" key="9">
    <source>
        <dbReference type="ARBA" id="ARBA00052761"/>
    </source>
</evidence>
<dbReference type="Pfam" id="PF00364">
    <property type="entry name" value="Biotin_lipoyl"/>
    <property type="match status" value="1"/>
</dbReference>
<keyword evidence="15" id="KW-1185">Reference proteome</keyword>
<feature type="region of interest" description="Disordered" evidence="11">
    <location>
        <begin position="85"/>
        <end position="142"/>
    </location>
</feature>
<evidence type="ECO:0000259" key="12">
    <source>
        <dbReference type="PROSITE" id="PS50968"/>
    </source>
</evidence>
<evidence type="ECO:0000259" key="13">
    <source>
        <dbReference type="PROSITE" id="PS51826"/>
    </source>
</evidence>
<dbReference type="CDD" id="cd06849">
    <property type="entry name" value="lipoyl_domain"/>
    <property type="match status" value="1"/>
</dbReference>
<evidence type="ECO:0000256" key="4">
    <source>
        <dbReference type="ARBA" id="ARBA00007317"/>
    </source>
</evidence>
<comment type="function">
    <text evidence="2">E2 component of the 2-oxoglutarate dehydrogenase (OGDH) complex which catalyzes the second step in the conversion of 2-oxoglutarate to succinyl-CoA and CO(2).</text>
</comment>
<organism evidence="14 15">
    <name type="scientific">Sphingobium cloacae</name>
    <dbReference type="NCBI Taxonomy" id="120107"/>
    <lineage>
        <taxon>Bacteria</taxon>
        <taxon>Pseudomonadati</taxon>
        <taxon>Pseudomonadota</taxon>
        <taxon>Alphaproteobacteria</taxon>
        <taxon>Sphingomonadales</taxon>
        <taxon>Sphingomonadaceae</taxon>
        <taxon>Sphingobium</taxon>
    </lineage>
</organism>
<dbReference type="EC" id="2.3.1.-" evidence="10"/>
<dbReference type="InterPro" id="IPR000089">
    <property type="entry name" value="Biotin_lipoyl"/>
</dbReference>
<evidence type="ECO:0000313" key="15">
    <source>
        <dbReference type="Proteomes" id="UP000218272"/>
    </source>
</evidence>
<dbReference type="SUPFAM" id="SSF51230">
    <property type="entry name" value="Single hybrid motif"/>
    <property type="match status" value="1"/>
</dbReference>
<comment type="cofactor">
    <cofactor evidence="1 10">
        <name>(R)-lipoate</name>
        <dbReference type="ChEBI" id="CHEBI:83088"/>
    </cofactor>
</comment>
<dbReference type="KEGG" id="sclo:SCLO_1013070"/>
<dbReference type="GO" id="GO:0004149">
    <property type="term" value="F:dihydrolipoyllysine-residue succinyltransferase activity"/>
    <property type="evidence" value="ECO:0007669"/>
    <property type="project" value="UniProtKB-EC"/>
</dbReference>
<evidence type="ECO:0000256" key="10">
    <source>
        <dbReference type="RuleBase" id="RU003423"/>
    </source>
</evidence>
<dbReference type="InterPro" id="IPR001078">
    <property type="entry name" value="2-oxoacid_DH_actylTfrase"/>
</dbReference>
<dbReference type="FunFam" id="3.30.559.10:FF:000007">
    <property type="entry name" value="Dihydrolipoamide acetyltransferase component of pyruvate dehydrogenase complex"/>
    <property type="match status" value="1"/>
</dbReference>
<keyword evidence="7 10" id="KW-0450">Lipoyl</keyword>
<comment type="pathway">
    <text evidence="3">Amino-acid degradation; L-lysine degradation via saccharopine pathway; glutaryl-CoA from L-lysine: step 6/6.</text>
</comment>
<dbReference type="PROSITE" id="PS51826">
    <property type="entry name" value="PSBD"/>
    <property type="match status" value="1"/>
</dbReference>
<evidence type="ECO:0000256" key="2">
    <source>
        <dbReference type="ARBA" id="ARBA00004052"/>
    </source>
</evidence>
<dbReference type="Pfam" id="PF02817">
    <property type="entry name" value="E3_binding"/>
    <property type="match status" value="1"/>
</dbReference>
<dbReference type="PROSITE" id="PS00189">
    <property type="entry name" value="LIPOYL"/>
    <property type="match status" value="1"/>
</dbReference>
<dbReference type="Gene3D" id="4.10.320.10">
    <property type="entry name" value="E3-binding domain"/>
    <property type="match status" value="1"/>
</dbReference>
<dbReference type="AlphaFoldDB" id="A0A1E1F1F4"/>
<dbReference type="GO" id="GO:0016407">
    <property type="term" value="F:acetyltransferase activity"/>
    <property type="evidence" value="ECO:0007669"/>
    <property type="project" value="TreeGrafter"/>
</dbReference>
<dbReference type="Proteomes" id="UP000218272">
    <property type="component" value="Chromosome SCLO_1"/>
</dbReference>
<dbReference type="Pfam" id="PF00198">
    <property type="entry name" value="2-oxoacid_dh"/>
    <property type="match status" value="1"/>
</dbReference>
<gene>
    <name evidence="14" type="ORF">SCLO_1013070</name>
</gene>